<dbReference type="SMART" id="SM00361">
    <property type="entry name" value="RRM_1"/>
    <property type="match status" value="2"/>
</dbReference>
<feature type="compositionally biased region" description="Basic residues" evidence="3">
    <location>
        <begin position="1"/>
        <end position="11"/>
    </location>
</feature>
<dbReference type="InterPro" id="IPR012677">
    <property type="entry name" value="Nucleotide-bd_a/b_plait_sf"/>
</dbReference>
<evidence type="ECO:0000313" key="6">
    <source>
        <dbReference type="Proteomes" id="UP001210211"/>
    </source>
</evidence>
<protein>
    <recommendedName>
        <fullName evidence="4">RRM domain-containing protein</fullName>
    </recommendedName>
</protein>
<evidence type="ECO:0000259" key="4">
    <source>
        <dbReference type="PROSITE" id="PS50102"/>
    </source>
</evidence>
<accession>A0AAD5Z2Z6</accession>
<proteinExistence type="predicted"/>
<dbReference type="InterPro" id="IPR035979">
    <property type="entry name" value="RBD_domain_sf"/>
</dbReference>
<dbReference type="AlphaFoldDB" id="A0AAD5Z2Z6"/>
<dbReference type="PANTHER" id="PTHR21245">
    <property type="entry name" value="HETEROGENEOUS NUCLEAR RIBONUCLEOPROTEIN"/>
    <property type="match status" value="1"/>
</dbReference>
<dbReference type="InterPro" id="IPR003954">
    <property type="entry name" value="RRM_euk-type"/>
</dbReference>
<feature type="compositionally biased region" description="Basic and acidic residues" evidence="3">
    <location>
        <begin position="111"/>
        <end position="139"/>
    </location>
</feature>
<feature type="domain" description="RRM" evidence="4">
    <location>
        <begin position="322"/>
        <end position="399"/>
    </location>
</feature>
<feature type="domain" description="RRM" evidence="4">
    <location>
        <begin position="227"/>
        <end position="308"/>
    </location>
</feature>
<keyword evidence="1 2" id="KW-0694">RNA-binding</keyword>
<dbReference type="Pfam" id="PF00076">
    <property type="entry name" value="RRM_1"/>
    <property type="match status" value="3"/>
</dbReference>
<evidence type="ECO:0000256" key="1">
    <source>
        <dbReference type="ARBA" id="ARBA00022884"/>
    </source>
</evidence>
<dbReference type="Gene3D" id="3.30.70.330">
    <property type="match status" value="3"/>
</dbReference>
<dbReference type="SMART" id="SM00360">
    <property type="entry name" value="RRM"/>
    <property type="match status" value="3"/>
</dbReference>
<feature type="domain" description="RRM" evidence="4">
    <location>
        <begin position="147"/>
        <end position="225"/>
    </location>
</feature>
<dbReference type="EMBL" id="JAMRDG010000002">
    <property type="protein sequence ID" value="KAJ3684759.1"/>
    <property type="molecule type" value="Genomic_DNA"/>
</dbReference>
<keyword evidence="6" id="KW-1185">Reference proteome</keyword>
<feature type="region of interest" description="Disordered" evidence="3">
    <location>
        <begin position="1"/>
        <end position="148"/>
    </location>
</feature>
<sequence>MPPRKRGRKTTGSKSEPAEQVDTETIKEVKPEPEPEPMEEEPIEEEPVEEEPVEEEPVEEEPVEEEPVEEVEEEEEVEYEEVEEEVEYEEVEVEEEEEEEEEVEEEQEEEKETKVDKDTNSEKETKLESGNEDRIHAELLSKPPQGSEVYIGGIPTDVTEEELKGFCQASGEVVEVRMVRENNSSENKGYAFVSFRTMDMASKAIKELHNSEFKGKKVRCSMSQSKNRIFIGNVPRKWEESDLKNAVAKVGPGIIRVDLMKDPVTKRSRGFAFVEYYNHACADYSLKKLSKSDFKLDTNSPTISWADPRGGSSEPGTKSQVKAVYVKNLPKDVTEKQIEELFERHGEIEKVVLPPPKAGHEKRYAFVHFKERANAMKALQNTERYELDGEVLECSLAKPQAPDKKPDSGPTTHRGPSIVMPPYSSRSGYGMGYSSVPPAYLPPPMMPPPGMAMVPMVLPDGRLGYVMQQPAVGPTHHRGNNRGGGRGSGGGRRGSDNNRGNKRFRSY</sequence>
<feature type="compositionally biased region" description="Gly residues" evidence="3">
    <location>
        <begin position="481"/>
        <end position="492"/>
    </location>
</feature>
<organism evidence="5 6">
    <name type="scientific">Rhynchospora tenuis</name>
    <dbReference type="NCBI Taxonomy" id="198213"/>
    <lineage>
        <taxon>Eukaryota</taxon>
        <taxon>Viridiplantae</taxon>
        <taxon>Streptophyta</taxon>
        <taxon>Embryophyta</taxon>
        <taxon>Tracheophyta</taxon>
        <taxon>Spermatophyta</taxon>
        <taxon>Magnoliopsida</taxon>
        <taxon>Liliopsida</taxon>
        <taxon>Poales</taxon>
        <taxon>Cyperaceae</taxon>
        <taxon>Cyperoideae</taxon>
        <taxon>Rhynchosporeae</taxon>
        <taxon>Rhynchospora</taxon>
    </lineage>
</organism>
<dbReference type="Proteomes" id="UP001210211">
    <property type="component" value="Unassembled WGS sequence"/>
</dbReference>
<feature type="region of interest" description="Disordered" evidence="3">
    <location>
        <begin position="470"/>
        <end position="507"/>
    </location>
</feature>
<feature type="region of interest" description="Disordered" evidence="3">
    <location>
        <begin position="397"/>
        <end position="423"/>
    </location>
</feature>
<evidence type="ECO:0000256" key="3">
    <source>
        <dbReference type="SAM" id="MobiDB-lite"/>
    </source>
</evidence>
<name>A0AAD5Z2Z6_9POAL</name>
<feature type="compositionally biased region" description="Acidic residues" evidence="3">
    <location>
        <begin position="34"/>
        <end position="110"/>
    </location>
</feature>
<feature type="compositionally biased region" description="Basic and acidic residues" evidence="3">
    <location>
        <begin position="24"/>
        <end position="33"/>
    </location>
</feature>
<gene>
    <name evidence="5" type="ORF">LUZ61_013923</name>
</gene>
<dbReference type="PROSITE" id="PS50102">
    <property type="entry name" value="RRM"/>
    <property type="match status" value="3"/>
</dbReference>
<evidence type="ECO:0000256" key="2">
    <source>
        <dbReference type="PROSITE-ProRule" id="PRU00176"/>
    </source>
</evidence>
<dbReference type="CDD" id="cd00590">
    <property type="entry name" value="RRM_SF"/>
    <property type="match status" value="2"/>
</dbReference>
<dbReference type="GO" id="GO:0003723">
    <property type="term" value="F:RNA binding"/>
    <property type="evidence" value="ECO:0007669"/>
    <property type="project" value="UniProtKB-UniRule"/>
</dbReference>
<evidence type="ECO:0000313" key="5">
    <source>
        <dbReference type="EMBL" id="KAJ3684759.1"/>
    </source>
</evidence>
<comment type="caution">
    <text evidence="5">The sequence shown here is derived from an EMBL/GenBank/DDBJ whole genome shotgun (WGS) entry which is preliminary data.</text>
</comment>
<dbReference type="InterPro" id="IPR000504">
    <property type="entry name" value="RRM_dom"/>
</dbReference>
<reference evidence="5 6" key="1">
    <citation type="journal article" date="2022" name="Cell">
        <title>Repeat-based holocentromeres influence genome architecture and karyotype evolution.</title>
        <authorList>
            <person name="Hofstatter P.G."/>
            <person name="Thangavel G."/>
            <person name="Lux T."/>
            <person name="Neumann P."/>
            <person name="Vondrak T."/>
            <person name="Novak P."/>
            <person name="Zhang M."/>
            <person name="Costa L."/>
            <person name="Castellani M."/>
            <person name="Scott A."/>
            <person name="Toegelov H."/>
            <person name="Fuchs J."/>
            <person name="Mata-Sucre Y."/>
            <person name="Dias Y."/>
            <person name="Vanzela A.L.L."/>
            <person name="Huettel B."/>
            <person name="Almeida C.C.S."/>
            <person name="Simkova H."/>
            <person name="Souza G."/>
            <person name="Pedrosa-Harand A."/>
            <person name="Macas J."/>
            <person name="Mayer K.F.X."/>
            <person name="Houben A."/>
            <person name="Marques A."/>
        </authorList>
    </citation>
    <scope>NUCLEOTIDE SEQUENCE [LARGE SCALE GENOMIC DNA]</scope>
    <source>
        <strain evidence="5">RhyTen1mFocal</strain>
    </source>
</reference>
<dbReference type="SUPFAM" id="SSF54928">
    <property type="entry name" value="RNA-binding domain, RBD"/>
    <property type="match status" value="2"/>
</dbReference>